<comment type="caution">
    <text evidence="1">The sequence shown here is derived from an EMBL/GenBank/DDBJ whole genome shotgun (WGS) entry which is preliminary data.</text>
</comment>
<feature type="non-terminal residue" evidence="1">
    <location>
        <position position="1"/>
    </location>
</feature>
<gene>
    <name evidence="1" type="ORF">S03H2_46581</name>
</gene>
<reference evidence="1" key="1">
    <citation type="journal article" date="2014" name="Front. Microbiol.">
        <title>High frequency of phylogenetically diverse reductive dehalogenase-homologous genes in deep subseafloor sedimentary metagenomes.</title>
        <authorList>
            <person name="Kawai M."/>
            <person name="Futagami T."/>
            <person name="Toyoda A."/>
            <person name="Takaki Y."/>
            <person name="Nishi S."/>
            <person name="Hori S."/>
            <person name="Arai W."/>
            <person name="Tsubouchi T."/>
            <person name="Morono Y."/>
            <person name="Uchiyama I."/>
            <person name="Ito T."/>
            <person name="Fujiyama A."/>
            <person name="Inagaki F."/>
            <person name="Takami H."/>
        </authorList>
    </citation>
    <scope>NUCLEOTIDE SEQUENCE</scope>
    <source>
        <strain evidence="1">Expedition CK06-06</strain>
    </source>
</reference>
<organism evidence="1">
    <name type="scientific">marine sediment metagenome</name>
    <dbReference type="NCBI Taxonomy" id="412755"/>
    <lineage>
        <taxon>unclassified sequences</taxon>
        <taxon>metagenomes</taxon>
        <taxon>ecological metagenomes</taxon>
    </lineage>
</organism>
<accession>X1H3W0</accession>
<dbReference type="EMBL" id="BARU01029261">
    <property type="protein sequence ID" value="GAH64871.1"/>
    <property type="molecule type" value="Genomic_DNA"/>
</dbReference>
<protein>
    <submittedName>
        <fullName evidence="1">Uncharacterized protein</fullName>
    </submittedName>
</protein>
<feature type="non-terminal residue" evidence="1">
    <location>
        <position position="266"/>
    </location>
</feature>
<proteinExistence type="predicted"/>
<evidence type="ECO:0000313" key="1">
    <source>
        <dbReference type="EMBL" id="GAH64871.1"/>
    </source>
</evidence>
<dbReference type="AlphaFoldDB" id="X1H3W0"/>
<name>X1H3W0_9ZZZZ</name>
<sequence>RLIRGVDYEIMRETDDKGIQSWIHFLKAPYPTDDDTFYAAVTVDVKVSIVQYKNTTLIKELEKIALVADSRIYADDFGRLICKSNALETTVTEEISHDTNLMDISTRKDIDSIVNHVVVESKPFQLGTEVEIGQIDITFPSQTSATTGKERRFYLDEYMRNFRFDLNWNIECMGPWYLGWPVCTGTGTKENFELPLRDTDEKEGIELRLSGDLRCTNSFGRFHIETVSIDAEQIVIKAYIDIYSPAFYNETINFSATLSCKGEGIG</sequence>